<dbReference type="EMBL" id="JAWWNJ010000023">
    <property type="protein sequence ID" value="KAK7032880.1"/>
    <property type="molecule type" value="Genomic_DNA"/>
</dbReference>
<evidence type="ECO:0000313" key="2">
    <source>
        <dbReference type="EMBL" id="KAK7032880.1"/>
    </source>
</evidence>
<organism evidence="2 3">
    <name type="scientific">Favolaschia claudopus</name>
    <dbReference type="NCBI Taxonomy" id="2862362"/>
    <lineage>
        <taxon>Eukaryota</taxon>
        <taxon>Fungi</taxon>
        <taxon>Dikarya</taxon>
        <taxon>Basidiomycota</taxon>
        <taxon>Agaricomycotina</taxon>
        <taxon>Agaricomycetes</taxon>
        <taxon>Agaricomycetidae</taxon>
        <taxon>Agaricales</taxon>
        <taxon>Marasmiineae</taxon>
        <taxon>Mycenaceae</taxon>
        <taxon>Favolaschia</taxon>
    </lineage>
</organism>
<comment type="caution">
    <text evidence="2">The sequence shown here is derived from an EMBL/GenBank/DDBJ whole genome shotgun (WGS) entry which is preliminary data.</text>
</comment>
<feature type="region of interest" description="Disordered" evidence="1">
    <location>
        <begin position="326"/>
        <end position="372"/>
    </location>
</feature>
<dbReference type="Proteomes" id="UP001362999">
    <property type="component" value="Unassembled WGS sequence"/>
</dbReference>
<gene>
    <name evidence="2" type="ORF">R3P38DRAFT_2773388</name>
</gene>
<evidence type="ECO:0000313" key="3">
    <source>
        <dbReference type="Proteomes" id="UP001362999"/>
    </source>
</evidence>
<reference evidence="2 3" key="1">
    <citation type="journal article" date="2024" name="J Genomics">
        <title>Draft genome sequencing and assembly of Favolaschia claudopus CIRM-BRFM 2984 isolated from oak limbs.</title>
        <authorList>
            <person name="Navarro D."/>
            <person name="Drula E."/>
            <person name="Chaduli D."/>
            <person name="Cazenave R."/>
            <person name="Ahrendt S."/>
            <person name="Wang J."/>
            <person name="Lipzen A."/>
            <person name="Daum C."/>
            <person name="Barry K."/>
            <person name="Grigoriev I.V."/>
            <person name="Favel A."/>
            <person name="Rosso M.N."/>
            <person name="Martin F."/>
        </authorList>
    </citation>
    <scope>NUCLEOTIDE SEQUENCE [LARGE SCALE GENOMIC DNA]</scope>
    <source>
        <strain evidence="2 3">CIRM-BRFM 2984</strain>
    </source>
</reference>
<dbReference type="AlphaFoldDB" id="A0AAW0C0L2"/>
<accession>A0AAW0C0L2</accession>
<evidence type="ECO:0000256" key="1">
    <source>
        <dbReference type="SAM" id="MobiDB-lite"/>
    </source>
</evidence>
<keyword evidence="3" id="KW-1185">Reference proteome</keyword>
<protein>
    <submittedName>
        <fullName evidence="2">Uncharacterized protein</fullName>
    </submittedName>
</protein>
<feature type="compositionally biased region" description="Polar residues" evidence="1">
    <location>
        <begin position="327"/>
        <end position="336"/>
    </location>
</feature>
<sequence length="372" mass="41781">MSLTSTTSKALQAFEEGTGAHDFDRDTLVNNTFQTFSLLERWETAQSKSPAVQSIIQRVQAQGQLYFQTLDEVQSELQRSVAVAIRLKGLAEDAVRLSEYLLDPACKSKDINDFIADMQRCTRGALKHSKHISAAYRTVRRGIYEISDGIPEEMAKLEEKEYTAAVKKATTDRRVERTKVAKTVSTAALAVVSGVALFSLPPLILILPIALPIAILGLEIYENRCSKLSKERETETIDCQAALQELQDVTTCLARLADHVDWSIEAFLCSDTMLETISCCVDRLRRNNARLRLQAIMKQWKSVADFYTEYVNKLKRIQSFKRDAIASASSNSGNDSRQSRNHRSTNGENKLERRNAINQPNGRAARIRCMDP</sequence>
<name>A0AAW0C0L2_9AGAR</name>
<proteinExistence type="predicted"/>